<evidence type="ECO:0000256" key="8">
    <source>
        <dbReference type="ARBA" id="ARBA00022801"/>
    </source>
</evidence>
<evidence type="ECO:0000256" key="4">
    <source>
        <dbReference type="ARBA" id="ARBA00011881"/>
    </source>
</evidence>
<dbReference type="NCBIfam" id="TIGR01670">
    <property type="entry name" value="KdsC-phosphatas"/>
    <property type="match status" value="1"/>
</dbReference>
<dbReference type="InterPro" id="IPR010023">
    <property type="entry name" value="KdsC_fam"/>
</dbReference>
<feature type="binding site" evidence="12">
    <location>
        <position position="21"/>
    </location>
    <ligand>
        <name>substrate</name>
    </ligand>
</feature>
<reference evidence="13 14" key="1">
    <citation type="journal article" date="2010" name="J. Bacteriol.">
        <title>Genome sequence of Lentisphaera araneosa HTCC2155T, the type species of the order Lentisphaerales in the phylum Lentisphaerae.</title>
        <authorList>
            <person name="Thrash J.C."/>
            <person name="Cho J.C."/>
            <person name="Vergin K.L."/>
            <person name="Morris R.M."/>
            <person name="Giovannoni S.J."/>
        </authorList>
    </citation>
    <scope>NUCLEOTIDE SEQUENCE [LARGE SCALE GENOMIC DNA]</scope>
    <source>
        <strain evidence="13 14">HTCC2155</strain>
    </source>
</reference>
<dbReference type="Gene3D" id="3.40.50.1000">
    <property type="entry name" value="HAD superfamily/HAD-like"/>
    <property type="match status" value="1"/>
</dbReference>
<evidence type="ECO:0000256" key="12">
    <source>
        <dbReference type="PIRSR" id="PIRSR006118-2"/>
    </source>
</evidence>
<proteinExistence type="inferred from homology"/>
<dbReference type="RefSeq" id="WP_007280100.1">
    <property type="nucleotide sequence ID" value="NZ_ABCK01000020.1"/>
</dbReference>
<comment type="subunit">
    <text evidence="4">Homotetramer.</text>
</comment>
<sequence length="189" mass="21011">MTPEVYQKKIQKIKLVLFDVDGVLTDGSIYVNEASECFKVFNVKDGLGVELLRANDIKVGVISGKASPSLNNRIEQLKFDVSVTGCKNKLPSLKDICADLNVEYSEVCFVGDDVLDLPIMKVCGFSIAPNDAHEYVKEHCDYILDMNGGFGVARKVADMILLNQMKSYDKVYEPLMNKIQYGDLSGIEQ</sequence>
<dbReference type="InterPro" id="IPR006549">
    <property type="entry name" value="HAD-SF_hydro_IIIA"/>
</dbReference>
<evidence type="ECO:0000313" key="13">
    <source>
        <dbReference type="EMBL" id="EDM26054.1"/>
    </source>
</evidence>
<dbReference type="SFLD" id="SFLDS00003">
    <property type="entry name" value="Haloacid_Dehalogenase"/>
    <property type="match status" value="1"/>
</dbReference>
<dbReference type="PIRSF" id="PIRSF006118">
    <property type="entry name" value="KDO8-P_Ptase"/>
    <property type="match status" value="1"/>
</dbReference>
<dbReference type="SUPFAM" id="SSF56784">
    <property type="entry name" value="HAD-like"/>
    <property type="match status" value="1"/>
</dbReference>
<dbReference type="GO" id="GO:0008781">
    <property type="term" value="F:N-acylneuraminate cytidylyltransferase activity"/>
    <property type="evidence" value="ECO:0007669"/>
    <property type="project" value="TreeGrafter"/>
</dbReference>
<evidence type="ECO:0000256" key="10">
    <source>
        <dbReference type="ARBA" id="ARBA00022985"/>
    </source>
</evidence>
<keyword evidence="10" id="KW-0448">Lipopolysaccharide biosynthesis</keyword>
<dbReference type="GO" id="GO:0009103">
    <property type="term" value="P:lipopolysaccharide biosynthetic process"/>
    <property type="evidence" value="ECO:0007669"/>
    <property type="project" value="UniProtKB-KW"/>
</dbReference>
<dbReference type="FunFam" id="3.40.50.1000:FF:000029">
    <property type="entry name" value="3-deoxy-D-manno-octulosonate 8-phosphate phosphatase KdsC"/>
    <property type="match status" value="1"/>
</dbReference>
<dbReference type="OrthoDB" id="9805604at2"/>
<keyword evidence="9 12" id="KW-0460">Magnesium</keyword>
<dbReference type="PANTHER" id="PTHR21485">
    <property type="entry name" value="HAD SUPERFAMILY MEMBERS CMAS AND KDSC"/>
    <property type="match status" value="1"/>
</dbReference>
<organism evidence="13 14">
    <name type="scientific">Lentisphaera araneosa HTCC2155</name>
    <dbReference type="NCBI Taxonomy" id="313628"/>
    <lineage>
        <taxon>Bacteria</taxon>
        <taxon>Pseudomonadati</taxon>
        <taxon>Lentisphaerota</taxon>
        <taxon>Lentisphaeria</taxon>
        <taxon>Lentisphaerales</taxon>
        <taxon>Lentisphaeraceae</taxon>
        <taxon>Lentisphaera</taxon>
    </lineage>
</organism>
<evidence type="ECO:0000256" key="1">
    <source>
        <dbReference type="ARBA" id="ARBA00000898"/>
    </source>
</evidence>
<dbReference type="EMBL" id="ABCK01000020">
    <property type="protein sequence ID" value="EDM26054.1"/>
    <property type="molecule type" value="Genomic_DNA"/>
</dbReference>
<dbReference type="SFLD" id="SFLDG01136">
    <property type="entry name" value="C1.6:_Phosphoserine_Phosphatas"/>
    <property type="match status" value="1"/>
</dbReference>
<dbReference type="SFLD" id="SFLDG01138">
    <property type="entry name" value="C1.6.2:_Deoxy-d-mannose-octulo"/>
    <property type="match status" value="1"/>
</dbReference>
<dbReference type="InterPro" id="IPR023214">
    <property type="entry name" value="HAD_sf"/>
</dbReference>
<dbReference type="eggNOG" id="COG1778">
    <property type="taxonomic scope" value="Bacteria"/>
</dbReference>
<feature type="binding site" evidence="12">
    <location>
        <position position="19"/>
    </location>
    <ligand>
        <name>Mg(2+)</name>
        <dbReference type="ChEBI" id="CHEBI:18420"/>
    </ligand>
</feature>
<keyword evidence="14" id="KW-1185">Reference proteome</keyword>
<evidence type="ECO:0000256" key="5">
    <source>
        <dbReference type="ARBA" id="ARBA00013066"/>
    </source>
</evidence>
<dbReference type="PANTHER" id="PTHR21485:SF6">
    <property type="entry name" value="N-ACYLNEURAMINATE CYTIDYLYLTRANSFERASE-RELATED"/>
    <property type="match status" value="1"/>
</dbReference>
<name>A6DQH3_9BACT</name>
<comment type="catalytic activity">
    <reaction evidence="1">
        <text>3-deoxy-alpha-D-manno-2-octulosonate-8-phosphate + H2O = 3-deoxy-alpha-D-manno-oct-2-ulosonate + phosphate</text>
        <dbReference type="Rhea" id="RHEA:11500"/>
        <dbReference type="ChEBI" id="CHEBI:15377"/>
        <dbReference type="ChEBI" id="CHEBI:43474"/>
        <dbReference type="ChEBI" id="CHEBI:85985"/>
        <dbReference type="ChEBI" id="CHEBI:85986"/>
        <dbReference type="EC" id="3.1.3.45"/>
    </reaction>
</comment>
<dbReference type="NCBIfam" id="TIGR01662">
    <property type="entry name" value="HAD-SF-IIIA"/>
    <property type="match status" value="1"/>
</dbReference>
<evidence type="ECO:0000256" key="11">
    <source>
        <dbReference type="ARBA" id="ARBA00031051"/>
    </source>
</evidence>
<comment type="cofactor">
    <cofactor evidence="2 12">
        <name>Mg(2+)</name>
        <dbReference type="ChEBI" id="CHEBI:18420"/>
    </cofactor>
</comment>
<dbReference type="GO" id="GO:0046872">
    <property type="term" value="F:metal ion binding"/>
    <property type="evidence" value="ECO:0007669"/>
    <property type="project" value="UniProtKB-KW"/>
</dbReference>
<accession>A6DQH3</accession>
<dbReference type="InterPro" id="IPR036412">
    <property type="entry name" value="HAD-like_sf"/>
</dbReference>
<keyword evidence="7 12" id="KW-0479">Metal-binding</keyword>
<gene>
    <name evidence="13" type="ORF">LNTAR_04371</name>
</gene>
<comment type="similarity">
    <text evidence="3">Belongs to the KdsC family.</text>
</comment>
<evidence type="ECO:0000313" key="14">
    <source>
        <dbReference type="Proteomes" id="UP000004947"/>
    </source>
</evidence>
<dbReference type="InterPro" id="IPR050793">
    <property type="entry name" value="CMP-NeuNAc_synthase"/>
</dbReference>
<evidence type="ECO:0000256" key="3">
    <source>
        <dbReference type="ARBA" id="ARBA00005893"/>
    </source>
</evidence>
<dbReference type="Pfam" id="PF08282">
    <property type="entry name" value="Hydrolase_3"/>
    <property type="match status" value="1"/>
</dbReference>
<dbReference type="EC" id="3.1.3.45" evidence="5"/>
<protein>
    <recommendedName>
        <fullName evidence="6">3-deoxy-D-manno-octulosonate 8-phosphate phosphatase KdsC</fullName>
        <ecNumber evidence="5">3.1.3.45</ecNumber>
    </recommendedName>
    <alternativeName>
        <fullName evidence="11">KDO 8-P phosphatase</fullName>
    </alternativeName>
</protein>
<keyword evidence="8" id="KW-0378">Hydrolase</keyword>
<dbReference type="GO" id="GO:0019143">
    <property type="term" value="F:3-deoxy-manno-octulosonate-8-phosphatase activity"/>
    <property type="evidence" value="ECO:0007669"/>
    <property type="project" value="UniProtKB-EC"/>
</dbReference>
<comment type="caution">
    <text evidence="13">The sequence shown here is derived from an EMBL/GenBank/DDBJ whole genome shotgun (WGS) entry which is preliminary data.</text>
</comment>
<evidence type="ECO:0000256" key="7">
    <source>
        <dbReference type="ARBA" id="ARBA00022723"/>
    </source>
</evidence>
<evidence type="ECO:0000256" key="9">
    <source>
        <dbReference type="ARBA" id="ARBA00022842"/>
    </source>
</evidence>
<evidence type="ECO:0000256" key="6">
    <source>
        <dbReference type="ARBA" id="ARBA00020092"/>
    </source>
</evidence>
<dbReference type="AlphaFoldDB" id="A6DQH3"/>
<dbReference type="Proteomes" id="UP000004947">
    <property type="component" value="Unassembled WGS sequence"/>
</dbReference>
<evidence type="ECO:0000256" key="2">
    <source>
        <dbReference type="ARBA" id="ARBA00001946"/>
    </source>
</evidence>
<dbReference type="STRING" id="313628.LNTAR_04371"/>
<feature type="binding site" evidence="12">
    <location>
        <position position="112"/>
    </location>
    <ligand>
        <name>Mg(2+)</name>
        <dbReference type="ChEBI" id="CHEBI:18420"/>
    </ligand>
</feature>
<dbReference type="CDD" id="cd01630">
    <property type="entry name" value="HAD_KDO-like"/>
    <property type="match status" value="1"/>
</dbReference>